<protein>
    <submittedName>
        <fullName evidence="1">BEL1-related homeotic protein</fullName>
    </submittedName>
</protein>
<organism evidence="1 2">
    <name type="scientific">Trifolium pratense</name>
    <name type="common">Red clover</name>
    <dbReference type="NCBI Taxonomy" id="57577"/>
    <lineage>
        <taxon>Eukaryota</taxon>
        <taxon>Viridiplantae</taxon>
        <taxon>Streptophyta</taxon>
        <taxon>Embryophyta</taxon>
        <taxon>Tracheophyta</taxon>
        <taxon>Spermatophyta</taxon>
        <taxon>Magnoliopsida</taxon>
        <taxon>eudicotyledons</taxon>
        <taxon>Gunneridae</taxon>
        <taxon>Pentapetalae</taxon>
        <taxon>rosids</taxon>
        <taxon>fabids</taxon>
        <taxon>Fabales</taxon>
        <taxon>Fabaceae</taxon>
        <taxon>Papilionoideae</taxon>
        <taxon>50 kb inversion clade</taxon>
        <taxon>NPAAA clade</taxon>
        <taxon>Hologalegina</taxon>
        <taxon>IRL clade</taxon>
        <taxon>Trifolieae</taxon>
        <taxon>Trifolium</taxon>
    </lineage>
</organism>
<dbReference type="EMBL" id="ASHM01015130">
    <property type="protein sequence ID" value="PNX97039.1"/>
    <property type="molecule type" value="Genomic_DNA"/>
</dbReference>
<comment type="caution">
    <text evidence="1">The sequence shown here is derived from an EMBL/GenBank/DDBJ whole genome shotgun (WGS) entry which is preliminary data.</text>
</comment>
<sequence length="123" mass="13361">MFTANPPLVPHNYYNESVAGQNEAKFITAMGDTVTMQSIDTHSNGCNSNVDFEQNMQCQELSLSLGTLLPSTASVPPFQYQYHDTGFVSLMNACLPKGTTISNDDELKNVECMASISSGGFHD</sequence>
<evidence type="ECO:0000313" key="2">
    <source>
        <dbReference type="Proteomes" id="UP000236291"/>
    </source>
</evidence>
<proteinExistence type="predicted"/>
<reference evidence="1 2" key="1">
    <citation type="journal article" date="2014" name="Am. J. Bot.">
        <title>Genome assembly and annotation for red clover (Trifolium pratense; Fabaceae).</title>
        <authorList>
            <person name="Istvanek J."/>
            <person name="Jaros M."/>
            <person name="Krenek A."/>
            <person name="Repkova J."/>
        </authorList>
    </citation>
    <scope>NUCLEOTIDE SEQUENCE [LARGE SCALE GENOMIC DNA]</scope>
    <source>
        <strain evidence="2">cv. Tatra</strain>
        <tissue evidence="1">Young leaves</tissue>
    </source>
</reference>
<dbReference type="ExpressionAtlas" id="A0A2K3N225">
    <property type="expression patterns" value="baseline"/>
</dbReference>
<gene>
    <name evidence="1" type="ORF">L195_g020258</name>
</gene>
<feature type="non-terminal residue" evidence="1">
    <location>
        <position position="123"/>
    </location>
</feature>
<evidence type="ECO:0000313" key="1">
    <source>
        <dbReference type="EMBL" id="PNX97039.1"/>
    </source>
</evidence>
<name>A0A2K3N225_TRIPR</name>
<accession>A0A2K3N225</accession>
<dbReference type="Proteomes" id="UP000236291">
    <property type="component" value="Unassembled WGS sequence"/>
</dbReference>
<dbReference type="AlphaFoldDB" id="A0A2K3N225"/>
<reference evidence="1 2" key="2">
    <citation type="journal article" date="2017" name="Front. Plant Sci.">
        <title>Gene Classification and Mining of Molecular Markers Useful in Red Clover (Trifolium pratense) Breeding.</title>
        <authorList>
            <person name="Istvanek J."/>
            <person name="Dluhosova J."/>
            <person name="Dluhos P."/>
            <person name="Patkova L."/>
            <person name="Nedelnik J."/>
            <person name="Repkova J."/>
        </authorList>
    </citation>
    <scope>NUCLEOTIDE SEQUENCE [LARGE SCALE GENOMIC DNA]</scope>
    <source>
        <strain evidence="2">cv. Tatra</strain>
        <tissue evidence="1">Young leaves</tissue>
    </source>
</reference>